<dbReference type="PANTHER" id="PTHR22901">
    <property type="entry name" value="SIALATE O-ACETYLESTERASE"/>
    <property type="match status" value="1"/>
</dbReference>
<dbReference type="RefSeq" id="WP_309489650.1">
    <property type="nucleotide sequence ID" value="NZ_JAENIG010000005.1"/>
</dbReference>
<feature type="region of interest" description="Disordered" evidence="2">
    <location>
        <begin position="257"/>
        <end position="284"/>
    </location>
</feature>
<dbReference type="Pfam" id="PF03629">
    <property type="entry name" value="SASA"/>
    <property type="match status" value="1"/>
</dbReference>
<dbReference type="SUPFAM" id="SSF52266">
    <property type="entry name" value="SGNH hydrolase"/>
    <property type="match status" value="1"/>
</dbReference>
<keyword evidence="1" id="KW-0378">Hydrolase</keyword>
<comment type="caution">
    <text evidence="4">The sequence shown here is derived from an EMBL/GenBank/DDBJ whole genome shotgun (WGS) entry which is preliminary data.</text>
</comment>
<keyword evidence="5" id="KW-1185">Reference proteome</keyword>
<evidence type="ECO:0000256" key="2">
    <source>
        <dbReference type="SAM" id="MobiDB-lite"/>
    </source>
</evidence>
<dbReference type="PANTHER" id="PTHR22901:SF0">
    <property type="entry name" value="SIALATE O-ACETYLESTERASE"/>
    <property type="match status" value="1"/>
</dbReference>
<dbReference type="Gene3D" id="3.40.50.1110">
    <property type="entry name" value="SGNH hydrolase"/>
    <property type="match status" value="1"/>
</dbReference>
<dbReference type="GO" id="GO:0001681">
    <property type="term" value="F:sialate O-acetylesterase activity"/>
    <property type="evidence" value="ECO:0007669"/>
    <property type="project" value="InterPro"/>
</dbReference>
<dbReference type="InterPro" id="IPR005181">
    <property type="entry name" value="SASA"/>
</dbReference>
<feature type="domain" description="Sialate O-acetylesterase" evidence="3">
    <location>
        <begin position="110"/>
        <end position="220"/>
    </location>
</feature>
<gene>
    <name evidence="4" type="ORF">JIN83_08705</name>
</gene>
<evidence type="ECO:0000259" key="3">
    <source>
        <dbReference type="Pfam" id="PF03629"/>
    </source>
</evidence>
<dbReference type="InterPro" id="IPR039329">
    <property type="entry name" value="SIAE"/>
</dbReference>
<proteinExistence type="predicted"/>
<organism evidence="4 5">
    <name type="scientific">Oceaniferula flava</name>
    <dbReference type="NCBI Taxonomy" id="2800421"/>
    <lineage>
        <taxon>Bacteria</taxon>
        <taxon>Pseudomonadati</taxon>
        <taxon>Verrucomicrobiota</taxon>
        <taxon>Verrucomicrobiia</taxon>
        <taxon>Verrucomicrobiales</taxon>
        <taxon>Verrucomicrobiaceae</taxon>
        <taxon>Oceaniferula</taxon>
    </lineage>
</organism>
<dbReference type="EMBL" id="JAENIG010000005">
    <property type="protein sequence ID" value="MBK1855037.1"/>
    <property type="molecule type" value="Genomic_DNA"/>
</dbReference>
<evidence type="ECO:0000313" key="4">
    <source>
        <dbReference type="EMBL" id="MBK1855037.1"/>
    </source>
</evidence>
<accession>A0AAE2SCU2</accession>
<sequence length="605" mass="67294">MKHICTFTTFILILATCMADIEARPLKLHSIFTNHMVLQRDKPIMIWGWADKGANVSVKFGKETANATAIGEAGRWEVTFPARGADAIGKELTVAHGSTLIEVRDIVIGDVWVMNGQSNMAFGLGKTSQADLESAQANLPLFRCFNLKSNEQASLQSDLPADAIEGDGWTCSTPQISLTFSSIGYSFGSRLQRALQIPIGIIDTARGGASIESLVPQHKFKDHPLAAAYKSYQDSVIAEFDAEAFAEKKWKNQLAQAKSKGLPKDKWPTNGGAKSLRSWDRPDQSPAHNGSCYNGMFGVFKGLNIKGVLFHQGFNNSLRTSCRPKLYRALMKVMVEGWREDFNDPALPVGVIGFCAGGVSQTRENFEAWSISSGAYIREAQRLGLADIEDAKNTAFLPAHDIQIPGLHPVKKIDHAIRATRWALNRVYGKKINWDSATLVSVEPQGERIVLTFDKPVMPDDMSTTIEGFSIAGKDGKFYLAHAKWPMKKDHGIHNTAKKSFENKKIELWSPLVAEPIAVRYAWATSPMGNLKVNGKPWLPLHSFRTDNWDWPESDDYSKILMDRLTMKKAMKEAAERLEFRRHEEATRAVEIIDELETLGRSVSK</sequence>
<evidence type="ECO:0000313" key="5">
    <source>
        <dbReference type="Proteomes" id="UP000634206"/>
    </source>
</evidence>
<dbReference type="InterPro" id="IPR036514">
    <property type="entry name" value="SGNH_hydro_sf"/>
</dbReference>
<dbReference type="Proteomes" id="UP000634206">
    <property type="component" value="Unassembled WGS sequence"/>
</dbReference>
<evidence type="ECO:0000256" key="1">
    <source>
        <dbReference type="ARBA" id="ARBA00022801"/>
    </source>
</evidence>
<dbReference type="GO" id="GO:0005975">
    <property type="term" value="P:carbohydrate metabolic process"/>
    <property type="evidence" value="ECO:0007669"/>
    <property type="project" value="TreeGrafter"/>
</dbReference>
<dbReference type="AlphaFoldDB" id="A0AAE2SCU2"/>
<reference evidence="4" key="1">
    <citation type="submission" date="2021-01" db="EMBL/GenBank/DDBJ databases">
        <title>Modified the classification status of verrucomicrobia.</title>
        <authorList>
            <person name="Feng X."/>
        </authorList>
    </citation>
    <scope>NUCLEOTIDE SEQUENCE</scope>
    <source>
        <strain evidence="4">5K15</strain>
    </source>
</reference>
<name>A0AAE2SCU2_9BACT</name>
<protein>
    <recommendedName>
        <fullName evidence="3">Sialate O-acetylesterase domain-containing protein</fullName>
    </recommendedName>
</protein>